<keyword evidence="1" id="KW-0812">Transmembrane</keyword>
<keyword evidence="1" id="KW-0472">Membrane</keyword>
<feature type="transmembrane region" description="Helical" evidence="1">
    <location>
        <begin position="43"/>
        <end position="63"/>
    </location>
</feature>
<organism evidence="2 3">
    <name type="scientific">Dryococelus australis</name>
    <dbReference type="NCBI Taxonomy" id="614101"/>
    <lineage>
        <taxon>Eukaryota</taxon>
        <taxon>Metazoa</taxon>
        <taxon>Ecdysozoa</taxon>
        <taxon>Arthropoda</taxon>
        <taxon>Hexapoda</taxon>
        <taxon>Insecta</taxon>
        <taxon>Pterygota</taxon>
        <taxon>Neoptera</taxon>
        <taxon>Polyneoptera</taxon>
        <taxon>Phasmatodea</taxon>
        <taxon>Verophasmatodea</taxon>
        <taxon>Anareolatae</taxon>
        <taxon>Phasmatidae</taxon>
        <taxon>Eurycanthinae</taxon>
        <taxon>Dryococelus</taxon>
    </lineage>
</organism>
<dbReference type="EMBL" id="JARBHB010000004">
    <property type="protein sequence ID" value="KAJ8887316.1"/>
    <property type="molecule type" value="Genomic_DNA"/>
</dbReference>
<keyword evidence="1" id="KW-1133">Transmembrane helix</keyword>
<name>A0ABQ9HT96_9NEOP</name>
<gene>
    <name evidence="2" type="ORF">PR048_013531</name>
</gene>
<keyword evidence="3" id="KW-1185">Reference proteome</keyword>
<proteinExistence type="predicted"/>
<dbReference type="PANTHER" id="PTHR45749">
    <property type="match status" value="1"/>
</dbReference>
<evidence type="ECO:0008006" key="4">
    <source>
        <dbReference type="Google" id="ProtNLM"/>
    </source>
</evidence>
<dbReference type="Proteomes" id="UP001159363">
    <property type="component" value="Chromosome X"/>
</dbReference>
<dbReference type="PANTHER" id="PTHR45749:SF21">
    <property type="entry name" value="DUF4371 DOMAIN-CONTAINING PROTEIN"/>
    <property type="match status" value="1"/>
</dbReference>
<reference evidence="2 3" key="1">
    <citation type="submission" date="2023-02" db="EMBL/GenBank/DDBJ databases">
        <title>LHISI_Scaffold_Assembly.</title>
        <authorList>
            <person name="Stuart O.P."/>
            <person name="Cleave R."/>
            <person name="Magrath M.J.L."/>
            <person name="Mikheyev A.S."/>
        </authorList>
    </citation>
    <scope>NUCLEOTIDE SEQUENCE [LARGE SCALE GENOMIC DNA]</scope>
    <source>
        <strain evidence="2">Daus_M_001</strain>
        <tissue evidence="2">Leg muscle</tissue>
    </source>
</reference>
<evidence type="ECO:0000313" key="2">
    <source>
        <dbReference type="EMBL" id="KAJ8887316.1"/>
    </source>
</evidence>
<evidence type="ECO:0000313" key="3">
    <source>
        <dbReference type="Proteomes" id="UP001159363"/>
    </source>
</evidence>
<accession>A0ABQ9HT96</accession>
<evidence type="ECO:0000256" key="1">
    <source>
        <dbReference type="SAM" id="Phobius"/>
    </source>
</evidence>
<protein>
    <recommendedName>
        <fullName evidence="4">DUF4371 domain-containing protein</fullName>
    </recommendedName>
</protein>
<sequence length="334" mass="37409">MLQTAHSCYTKYAVLILPTSFQHLIHGSGCHIVKWKMGLFINFVFYLVCMVVGYGINHWVNLLRRSLITGKMLLKNLTYTKILNTTKFAFFLQVNFKISPVKNKMQIILIIQTVLLCGCQGIALRAHSGYDPINLDEDPNAMYTSPQIQIGIIEACNDIILNTLVKKGNSAKCFAIHADKTTDISGIEQLYFYVLYEKLGKISSNLCLLPMSVAKVSRYNFRSIKNVGLDATFLQGQSYDGTASMCGQFNGVQAHVPSVHPLVVYLHCSSHSLNLAVKNACYVQAIQNCKGIVGIISKFFKYPKQLNVLKESVERKVPNANATRLKSLCPTRWI</sequence>
<comment type="caution">
    <text evidence="2">The sequence shown here is derived from an EMBL/GenBank/DDBJ whole genome shotgun (WGS) entry which is preliminary data.</text>
</comment>